<name>A0A1Q8W151_9ACTO</name>
<evidence type="ECO:0000256" key="1">
    <source>
        <dbReference type="SAM" id="Phobius"/>
    </source>
</evidence>
<feature type="transmembrane region" description="Helical" evidence="1">
    <location>
        <begin position="75"/>
        <end position="95"/>
    </location>
</feature>
<organism evidence="2 3">
    <name type="scientific">Actinomyces oris</name>
    <dbReference type="NCBI Taxonomy" id="544580"/>
    <lineage>
        <taxon>Bacteria</taxon>
        <taxon>Bacillati</taxon>
        <taxon>Actinomycetota</taxon>
        <taxon>Actinomycetes</taxon>
        <taxon>Actinomycetales</taxon>
        <taxon>Actinomycetaceae</taxon>
        <taxon>Actinomyces</taxon>
    </lineage>
</organism>
<keyword evidence="1" id="KW-0812">Transmembrane</keyword>
<sequence length="187" mass="21120">MEAPILQAGRDILYCPEQPDSLKAPKASYDAVPKWRSPFTQAVLSWIGVVLGALGIVPISKILGFHAAPSVGIDLILWLVALLIAFVALGLVWSLRELTKRETRRPLRFGWAISGYNHRITLEKIEVSRCPTCNGKMKYYMKPTDWYYHINNNGSRKRVVTERTPMLECLRNPKHSFEVDPAADNVS</sequence>
<evidence type="ECO:0000313" key="2">
    <source>
        <dbReference type="EMBL" id="OLO54844.1"/>
    </source>
</evidence>
<dbReference type="AlphaFoldDB" id="A0A1Q8W151"/>
<gene>
    <name evidence="2" type="ORF">BKH27_02965</name>
</gene>
<evidence type="ECO:0000313" key="3">
    <source>
        <dbReference type="Proteomes" id="UP000185772"/>
    </source>
</evidence>
<comment type="caution">
    <text evidence="2">The sequence shown here is derived from an EMBL/GenBank/DDBJ whole genome shotgun (WGS) entry which is preliminary data.</text>
</comment>
<keyword evidence="1" id="KW-0472">Membrane</keyword>
<dbReference type="EMBL" id="MSKM01000009">
    <property type="protein sequence ID" value="OLO54844.1"/>
    <property type="molecule type" value="Genomic_DNA"/>
</dbReference>
<feature type="transmembrane region" description="Helical" evidence="1">
    <location>
        <begin position="43"/>
        <end position="63"/>
    </location>
</feature>
<dbReference type="Proteomes" id="UP000185772">
    <property type="component" value="Unassembled WGS sequence"/>
</dbReference>
<keyword evidence="1" id="KW-1133">Transmembrane helix</keyword>
<accession>A0A1Q8W151</accession>
<protein>
    <submittedName>
        <fullName evidence="2">Uncharacterized protein</fullName>
    </submittedName>
</protein>
<proteinExistence type="predicted"/>
<reference evidence="2 3" key="1">
    <citation type="submission" date="2016-12" db="EMBL/GenBank/DDBJ databases">
        <title>Genomic comparison of strains in the 'Actinomyces naeslundii' group.</title>
        <authorList>
            <person name="Mughal S.R."/>
            <person name="Do T."/>
            <person name="Gilbert S.C."/>
            <person name="Witherden E.A."/>
            <person name="Didelot X."/>
            <person name="Beighton D."/>
        </authorList>
    </citation>
    <scope>NUCLEOTIDE SEQUENCE [LARGE SCALE GENOMIC DNA]</scope>
    <source>
        <strain evidence="2 3">MMRCO6-1</strain>
    </source>
</reference>